<evidence type="ECO:0000313" key="2">
    <source>
        <dbReference type="RefSeq" id="XP_034230759.1"/>
    </source>
</evidence>
<dbReference type="GeneID" id="117639320"/>
<reference evidence="2" key="1">
    <citation type="submission" date="2025-08" db="UniProtKB">
        <authorList>
            <consortium name="RefSeq"/>
        </authorList>
    </citation>
    <scope>IDENTIFICATION</scope>
    <source>
        <tissue evidence="2">Total insect</tissue>
    </source>
</reference>
<dbReference type="AlphaFoldDB" id="A0A6P8ZGV4"/>
<accession>A0A6P8ZGV4</accession>
<protein>
    <submittedName>
        <fullName evidence="2">Uncharacterized protein LOC117639320</fullName>
    </submittedName>
</protein>
<dbReference type="Proteomes" id="UP000515158">
    <property type="component" value="Unplaced"/>
</dbReference>
<gene>
    <name evidence="2" type="primary">LOC117639320</name>
</gene>
<name>A0A6P8ZGV4_THRPL</name>
<evidence type="ECO:0000313" key="1">
    <source>
        <dbReference type="Proteomes" id="UP000515158"/>
    </source>
</evidence>
<dbReference type="RefSeq" id="XP_034230759.1">
    <property type="nucleotide sequence ID" value="XM_034374868.1"/>
</dbReference>
<keyword evidence="1" id="KW-1185">Reference proteome</keyword>
<dbReference type="InParanoid" id="A0A6P8ZGV4"/>
<proteinExistence type="predicted"/>
<organism evidence="2">
    <name type="scientific">Thrips palmi</name>
    <name type="common">Melon thrips</name>
    <dbReference type="NCBI Taxonomy" id="161013"/>
    <lineage>
        <taxon>Eukaryota</taxon>
        <taxon>Metazoa</taxon>
        <taxon>Ecdysozoa</taxon>
        <taxon>Arthropoda</taxon>
        <taxon>Hexapoda</taxon>
        <taxon>Insecta</taxon>
        <taxon>Pterygota</taxon>
        <taxon>Neoptera</taxon>
        <taxon>Paraneoptera</taxon>
        <taxon>Thysanoptera</taxon>
        <taxon>Terebrantia</taxon>
        <taxon>Thripoidea</taxon>
        <taxon>Thripidae</taxon>
        <taxon>Thrips</taxon>
    </lineage>
</organism>
<dbReference type="KEGG" id="tpal:117639320"/>
<sequence length="229" mass="25354">MGNLKVLHFSNDKQCNGVPLFLPRDRCGAPATLVELRPALGRTKMGLGPAACDKMDDEYANRCHVFQSTVRSLVEVHAETLEVLQLPGHVNDRMLSALRKCRRLWKLFAPLQPRLAEVCAAVPSVRQLSVRFGSCKASARHLAVLSQLPPTVEELTLVTYRRSPRLGREYKALGQACRALFALKRLSVVCILCKKTVDVPRIASCFEEGAGGGALDLKCVELKYVNLMR</sequence>